<gene>
    <name evidence="10" type="ORF">BK826_01275</name>
    <name evidence="11" type="ORF">I6H58_02340</name>
</gene>
<feature type="transmembrane region" description="Helical" evidence="8">
    <location>
        <begin position="35"/>
        <end position="60"/>
    </location>
</feature>
<dbReference type="GO" id="GO:0045436">
    <property type="term" value="F:lycopene beta cyclase activity"/>
    <property type="evidence" value="ECO:0007669"/>
    <property type="project" value="UniProtKB-ARBA"/>
</dbReference>
<comment type="pathway">
    <text evidence="2">Carotenoid biosynthesis.</text>
</comment>
<dbReference type="Pfam" id="PF18916">
    <property type="entry name" value="Lycopene_cyc"/>
    <property type="match status" value="1"/>
</dbReference>
<keyword evidence="5 8" id="KW-1133">Transmembrane helix</keyword>
<keyword evidence="4" id="KW-0125">Carotenoid biosynthesis</keyword>
<sequence length="116" mass="13320">MPEYTLWTLLGMAAVLLAEILWLRTGVFRQPRYWISLAIILGFQVLVDGWLTKLSAPLVIYNPREFSGIRFPWDIPIEDFGFGWAMVTLAIILWNRWGGADDAAAERPAPDDREIR</sequence>
<evidence type="ECO:0000256" key="8">
    <source>
        <dbReference type="SAM" id="Phobius"/>
    </source>
</evidence>
<evidence type="ECO:0000313" key="10">
    <source>
        <dbReference type="EMBL" id="OIJ37066.1"/>
    </source>
</evidence>
<evidence type="ECO:0000256" key="6">
    <source>
        <dbReference type="ARBA" id="ARBA00023136"/>
    </source>
</evidence>
<dbReference type="Proteomes" id="UP000595221">
    <property type="component" value="Chromosome"/>
</dbReference>
<organism evidence="10 12">
    <name type="scientific">Rothia kristinae</name>
    <dbReference type="NCBI Taxonomy" id="37923"/>
    <lineage>
        <taxon>Bacteria</taxon>
        <taxon>Bacillati</taxon>
        <taxon>Actinomycetota</taxon>
        <taxon>Actinomycetes</taxon>
        <taxon>Micrococcales</taxon>
        <taxon>Micrococcaceae</taxon>
        <taxon>Rothia</taxon>
    </lineage>
</organism>
<dbReference type="Proteomes" id="UP000179540">
    <property type="component" value="Unassembled WGS sequence"/>
</dbReference>
<evidence type="ECO:0000256" key="4">
    <source>
        <dbReference type="ARBA" id="ARBA00022746"/>
    </source>
</evidence>
<accession>A0A1S2N3D8</accession>
<feature type="domain" description="Lycopene cyclase" evidence="9">
    <location>
        <begin position="4"/>
        <end position="94"/>
    </location>
</feature>
<dbReference type="NCBIfam" id="TIGR03462">
    <property type="entry name" value="CarR_dom_SF"/>
    <property type="match status" value="1"/>
</dbReference>
<reference evidence="11 13" key="2">
    <citation type="submission" date="2020-12" db="EMBL/GenBank/DDBJ databases">
        <title>FDA dAtabase for Regulatory Grade micrObial Sequences (FDA-ARGOS): Supporting development and validation of Infectious Disease Dx tests.</title>
        <authorList>
            <person name="Sproer C."/>
            <person name="Gronow S."/>
            <person name="Severitt S."/>
            <person name="Schroder I."/>
            <person name="Tallon L."/>
            <person name="Sadzewicz L."/>
            <person name="Zhao X."/>
            <person name="Boylan J."/>
            <person name="Ott S."/>
            <person name="Bowen H."/>
            <person name="Vavikolanu K."/>
            <person name="Mehta A."/>
            <person name="Aluvathingal J."/>
            <person name="Nadendla S."/>
            <person name="Lowell S."/>
            <person name="Myers T."/>
            <person name="Yan Y."/>
            <person name="Sichtig H."/>
        </authorList>
    </citation>
    <scope>NUCLEOTIDE SEQUENCE [LARGE SCALE GENOMIC DNA]</scope>
    <source>
        <strain evidence="11 13">FDAARGOS_1001</strain>
    </source>
</reference>
<dbReference type="OrthoDB" id="3402548at2"/>
<dbReference type="GO" id="GO:0016872">
    <property type="term" value="F:intramolecular lyase activity"/>
    <property type="evidence" value="ECO:0007669"/>
    <property type="project" value="InterPro"/>
</dbReference>
<dbReference type="AlphaFoldDB" id="A0A1S2N3D8"/>
<keyword evidence="6 8" id="KW-0472">Membrane</keyword>
<dbReference type="InterPro" id="IPR017825">
    <property type="entry name" value="Lycopene_cyclase_dom"/>
</dbReference>
<evidence type="ECO:0000259" key="9">
    <source>
        <dbReference type="Pfam" id="PF18916"/>
    </source>
</evidence>
<evidence type="ECO:0000313" key="11">
    <source>
        <dbReference type="EMBL" id="QQC59838.1"/>
    </source>
</evidence>
<evidence type="ECO:0000256" key="7">
    <source>
        <dbReference type="ARBA" id="ARBA00023235"/>
    </source>
</evidence>
<comment type="subcellular location">
    <subcellularLocation>
        <location evidence="1">Membrane</location>
        <topology evidence="1">Multi-pass membrane protein</topology>
    </subcellularLocation>
</comment>
<keyword evidence="7" id="KW-0413">Isomerase</keyword>
<dbReference type="EMBL" id="CP066078">
    <property type="protein sequence ID" value="QQC59838.1"/>
    <property type="molecule type" value="Genomic_DNA"/>
</dbReference>
<proteinExistence type="predicted"/>
<evidence type="ECO:0000313" key="13">
    <source>
        <dbReference type="Proteomes" id="UP000595221"/>
    </source>
</evidence>
<protein>
    <submittedName>
        <fullName evidence="10 11">Lycopene cyclase</fullName>
    </submittedName>
</protein>
<evidence type="ECO:0000256" key="2">
    <source>
        <dbReference type="ARBA" id="ARBA00004829"/>
    </source>
</evidence>
<dbReference type="GO" id="GO:0016020">
    <property type="term" value="C:membrane"/>
    <property type="evidence" value="ECO:0007669"/>
    <property type="project" value="UniProtKB-SubCell"/>
</dbReference>
<feature type="transmembrane region" description="Helical" evidence="8">
    <location>
        <begin position="80"/>
        <end position="97"/>
    </location>
</feature>
<dbReference type="EMBL" id="MODZ01000001">
    <property type="protein sequence ID" value="OIJ37066.1"/>
    <property type="molecule type" value="Genomic_DNA"/>
</dbReference>
<evidence type="ECO:0000313" key="12">
    <source>
        <dbReference type="Proteomes" id="UP000179540"/>
    </source>
</evidence>
<evidence type="ECO:0000256" key="5">
    <source>
        <dbReference type="ARBA" id="ARBA00022989"/>
    </source>
</evidence>
<dbReference type="GO" id="GO:0016117">
    <property type="term" value="P:carotenoid biosynthetic process"/>
    <property type="evidence" value="ECO:0007669"/>
    <property type="project" value="UniProtKB-KW"/>
</dbReference>
<feature type="transmembrane region" description="Helical" evidence="8">
    <location>
        <begin position="6"/>
        <end position="23"/>
    </location>
</feature>
<evidence type="ECO:0000256" key="3">
    <source>
        <dbReference type="ARBA" id="ARBA00022692"/>
    </source>
</evidence>
<reference evidence="10 12" key="1">
    <citation type="submission" date="2016-10" db="EMBL/GenBank/DDBJ databases">
        <title>Draft genome sequence of strain LCT isolated from the Shenzhou X spacecraft of China.</title>
        <authorList>
            <person name="Huang B."/>
        </authorList>
    </citation>
    <scope>NUCLEOTIDE SEQUENCE [LARGE SCALE GENOMIC DNA]</scope>
    <source>
        <strain evidence="10 12">LCT-H5</strain>
    </source>
</reference>
<name>A0A1S2N3D8_9MICC</name>
<keyword evidence="3 8" id="KW-0812">Transmembrane</keyword>
<evidence type="ECO:0000256" key="1">
    <source>
        <dbReference type="ARBA" id="ARBA00004141"/>
    </source>
</evidence>
<dbReference type="RefSeq" id="WP_075513986.1">
    <property type="nucleotide sequence ID" value="NZ_CP066078.1"/>
</dbReference>